<dbReference type="AlphaFoldDB" id="A0A8J5K3L8"/>
<dbReference type="Gene3D" id="3.90.1200.10">
    <property type="match status" value="1"/>
</dbReference>
<name>A0A8J5K3L8_HOMAM</name>
<evidence type="ECO:0000259" key="1">
    <source>
        <dbReference type="SMART" id="SM00587"/>
    </source>
</evidence>
<dbReference type="Pfam" id="PF02958">
    <property type="entry name" value="EcKL"/>
    <property type="match status" value="1"/>
</dbReference>
<evidence type="ECO:0000313" key="3">
    <source>
        <dbReference type="Proteomes" id="UP000747542"/>
    </source>
</evidence>
<keyword evidence="2" id="KW-0418">Kinase</keyword>
<organism evidence="2 3">
    <name type="scientific">Homarus americanus</name>
    <name type="common">American lobster</name>
    <dbReference type="NCBI Taxonomy" id="6706"/>
    <lineage>
        <taxon>Eukaryota</taxon>
        <taxon>Metazoa</taxon>
        <taxon>Ecdysozoa</taxon>
        <taxon>Arthropoda</taxon>
        <taxon>Crustacea</taxon>
        <taxon>Multicrustacea</taxon>
        <taxon>Malacostraca</taxon>
        <taxon>Eumalacostraca</taxon>
        <taxon>Eucarida</taxon>
        <taxon>Decapoda</taxon>
        <taxon>Pleocyemata</taxon>
        <taxon>Astacidea</taxon>
        <taxon>Nephropoidea</taxon>
        <taxon>Nephropidae</taxon>
        <taxon>Homarus</taxon>
    </lineage>
</organism>
<dbReference type="PANTHER" id="PTHR11012">
    <property type="entry name" value="PROTEIN KINASE-LIKE DOMAIN-CONTAINING"/>
    <property type="match status" value="1"/>
</dbReference>
<comment type="caution">
    <text evidence="2">The sequence shown here is derived from an EMBL/GenBank/DDBJ whole genome shotgun (WGS) entry which is preliminary data.</text>
</comment>
<proteinExistence type="predicted"/>
<sequence length="417" mass="47929">MKGQGTHATSKSQIKEEYVKTALKVDKGSDAQLISWVTEDFTQKGEHFACIVTSIKVKYRQGGIENNITYVVKLNPQRNMKELREYVRLNFIKEVGYYQDLVPLFNAELQNFGIEPLRMPTCLFVHMTEGEEVMILGDLRPEGFKVLDRKKGMEKEHTIMVMKEMSKIHAASTLVEKKAEEALELKHKYLLVDMSSMKQFDKFFTGSMRSAADLAEKVGGYERHAAWFRNFAPKCGDAFKEQLKRSPPFDVVCHGDCWTTNVLFRYDESGAPVDLRLLDFQVCRKASLATDLNFFMYTSLTGDQRKENLHVFLKAYHDSFRQVMEGAGFPMPFSTEELLQEYHKRNLFGFIMGLIAVPILLTMSKEALDLNSVKDENIENFVSDQKNKNLKQLDSNPLLRPRLLSLFDDMVEFGIIS</sequence>
<reference evidence="2" key="1">
    <citation type="journal article" date="2021" name="Sci. Adv.">
        <title>The American lobster genome reveals insights on longevity, neural, and immune adaptations.</title>
        <authorList>
            <person name="Polinski J.M."/>
            <person name="Zimin A.V."/>
            <person name="Clark K.F."/>
            <person name="Kohn A.B."/>
            <person name="Sadowski N."/>
            <person name="Timp W."/>
            <person name="Ptitsyn A."/>
            <person name="Khanna P."/>
            <person name="Romanova D.Y."/>
            <person name="Williams P."/>
            <person name="Greenwood S.J."/>
            <person name="Moroz L.L."/>
            <person name="Walt D.R."/>
            <person name="Bodnar A.G."/>
        </authorList>
    </citation>
    <scope>NUCLEOTIDE SEQUENCE</scope>
    <source>
        <strain evidence="2">GMGI-L3</strain>
    </source>
</reference>
<dbReference type="SMART" id="SM00587">
    <property type="entry name" value="CHK"/>
    <property type="match status" value="1"/>
</dbReference>
<dbReference type="GO" id="GO:0016301">
    <property type="term" value="F:kinase activity"/>
    <property type="evidence" value="ECO:0007669"/>
    <property type="project" value="UniProtKB-KW"/>
</dbReference>
<keyword evidence="3" id="KW-1185">Reference proteome</keyword>
<dbReference type="EMBL" id="JAHLQT010025476">
    <property type="protein sequence ID" value="KAG7164289.1"/>
    <property type="molecule type" value="Genomic_DNA"/>
</dbReference>
<protein>
    <submittedName>
        <fullName evidence="2">Putative Ecdysteroid kinase-containing protein 6</fullName>
    </submittedName>
</protein>
<keyword evidence="2" id="KW-0808">Transferase</keyword>
<accession>A0A8J5K3L8</accession>
<gene>
    <name evidence="2" type="ORF">Hamer_G003439</name>
</gene>
<dbReference type="Proteomes" id="UP000747542">
    <property type="component" value="Unassembled WGS sequence"/>
</dbReference>
<dbReference type="InterPro" id="IPR015897">
    <property type="entry name" value="CHK_kinase-like"/>
</dbReference>
<evidence type="ECO:0000313" key="2">
    <source>
        <dbReference type="EMBL" id="KAG7164289.1"/>
    </source>
</evidence>
<feature type="domain" description="CHK kinase-like" evidence="1">
    <location>
        <begin position="134"/>
        <end position="326"/>
    </location>
</feature>
<dbReference type="PANTHER" id="PTHR11012:SF30">
    <property type="entry name" value="PROTEIN KINASE-LIKE DOMAIN-CONTAINING"/>
    <property type="match status" value="1"/>
</dbReference>
<dbReference type="SUPFAM" id="SSF56112">
    <property type="entry name" value="Protein kinase-like (PK-like)"/>
    <property type="match status" value="1"/>
</dbReference>
<dbReference type="InterPro" id="IPR011009">
    <property type="entry name" value="Kinase-like_dom_sf"/>
</dbReference>
<dbReference type="InterPro" id="IPR004119">
    <property type="entry name" value="EcKL"/>
</dbReference>